<dbReference type="SUPFAM" id="SSF51126">
    <property type="entry name" value="Pectin lyase-like"/>
    <property type="match status" value="1"/>
</dbReference>
<reference evidence="2 3" key="1">
    <citation type="submission" date="2018-11" db="EMBL/GenBank/DDBJ databases">
        <title>Chitinophaga lutea sp.nov., isolate from arsenic contaminated soil.</title>
        <authorList>
            <person name="Zong Y."/>
        </authorList>
    </citation>
    <scope>NUCLEOTIDE SEQUENCE [LARGE SCALE GENOMIC DNA]</scope>
    <source>
        <strain evidence="2 3">ZY74</strain>
    </source>
</reference>
<organism evidence="2 3">
    <name type="scientific">Chitinophaga lutea</name>
    <dbReference type="NCBI Taxonomy" id="2488634"/>
    <lineage>
        <taxon>Bacteria</taxon>
        <taxon>Pseudomonadati</taxon>
        <taxon>Bacteroidota</taxon>
        <taxon>Chitinophagia</taxon>
        <taxon>Chitinophagales</taxon>
        <taxon>Chitinophagaceae</taxon>
        <taxon>Chitinophaga</taxon>
    </lineage>
</organism>
<dbReference type="AlphaFoldDB" id="A0A3N4PZH5"/>
<dbReference type="Proteomes" id="UP000278351">
    <property type="component" value="Unassembled WGS sequence"/>
</dbReference>
<dbReference type="InterPro" id="IPR011050">
    <property type="entry name" value="Pectin_lyase_fold/virulence"/>
</dbReference>
<dbReference type="InterPro" id="IPR039448">
    <property type="entry name" value="Beta_helix"/>
</dbReference>
<evidence type="ECO:0000259" key="1">
    <source>
        <dbReference type="Pfam" id="PF13229"/>
    </source>
</evidence>
<proteinExistence type="predicted"/>
<feature type="domain" description="Right handed beta helix" evidence="1">
    <location>
        <begin position="130"/>
        <end position="257"/>
    </location>
</feature>
<dbReference type="Gene3D" id="2.160.20.10">
    <property type="entry name" value="Single-stranded right-handed beta-helix, Pectin lyase-like"/>
    <property type="match status" value="1"/>
</dbReference>
<keyword evidence="3" id="KW-1185">Reference proteome</keyword>
<name>A0A3N4PZH5_9BACT</name>
<dbReference type="EMBL" id="RPDH01000001">
    <property type="protein sequence ID" value="RPE12805.1"/>
    <property type="molecule type" value="Genomic_DNA"/>
</dbReference>
<evidence type="ECO:0000313" key="2">
    <source>
        <dbReference type="EMBL" id="RPE12805.1"/>
    </source>
</evidence>
<evidence type="ECO:0000313" key="3">
    <source>
        <dbReference type="Proteomes" id="UP000278351"/>
    </source>
</evidence>
<protein>
    <submittedName>
        <fullName evidence="2">DUF5123 domain-containing protein</fullName>
    </submittedName>
</protein>
<gene>
    <name evidence="2" type="ORF">EGT74_04470</name>
</gene>
<comment type="caution">
    <text evidence="2">The sequence shown here is derived from an EMBL/GenBank/DDBJ whole genome shotgun (WGS) entry which is preliminary data.</text>
</comment>
<accession>A0A3N4PZH5</accession>
<dbReference type="SMART" id="SM00710">
    <property type="entry name" value="PbH1"/>
    <property type="match status" value="5"/>
</dbReference>
<dbReference type="InterPro" id="IPR012334">
    <property type="entry name" value="Pectin_lyas_fold"/>
</dbReference>
<dbReference type="InterPro" id="IPR006626">
    <property type="entry name" value="PbH1"/>
</dbReference>
<dbReference type="Pfam" id="PF13229">
    <property type="entry name" value="Beta_helix"/>
    <property type="match status" value="1"/>
</dbReference>
<sequence>MPRPACALSTGKAALPAEETFFCITFKQMPALMRLLCILLPLLCLHVFSSANVLHTGHGQPYPDLTVAAKAAVPGDTILLHNGTHAGDQSLQGLQGKPDRWIYLLAEKNGDVLFKGGTSAWRGSDIAYLHIEGMVFTGQTGNGLNLDDGGTYASPSHHIVFRHCIFRDMAATGNNDLLKLSGANDLTIEECTFLNGSPGGSGIDMVGCHNSLIRRCRFENMGANAVQMKGGSSNIFVEACVFKNAGSRAINLGGSTGTAFFRPANAAWEAEGLKVHSNVFIGSEVPVAFVGCTRSEVVNNTIYKPGRWVIRILQENKDTARFGKCGNNTFRNNIICFDEQVRTACSTGPGTAAESFTFSNNLWFHTGDSAWPGPQLPAHEKSTLTGKDPLFRDTAKEDFSIKAGSPAAGAGFAVQHPEKDHAGTRFKSNRAIGAFEVKQ</sequence>